<proteinExistence type="predicted"/>
<feature type="region of interest" description="Disordered" evidence="2">
    <location>
        <begin position="438"/>
        <end position="514"/>
    </location>
</feature>
<evidence type="ECO:0000313" key="4">
    <source>
        <dbReference type="EMBL" id="RPB14157.1"/>
    </source>
</evidence>
<dbReference type="InterPro" id="IPR059025">
    <property type="entry name" value="STB6_N"/>
</dbReference>
<dbReference type="InParanoid" id="A0A3N4KUH0"/>
<feature type="coiled-coil region" evidence="1">
    <location>
        <begin position="788"/>
        <end position="815"/>
    </location>
</feature>
<reference evidence="4 5" key="1">
    <citation type="journal article" date="2018" name="Nat. Ecol. Evol.">
        <title>Pezizomycetes genomes reveal the molecular basis of ectomycorrhizal truffle lifestyle.</title>
        <authorList>
            <person name="Murat C."/>
            <person name="Payen T."/>
            <person name="Noel B."/>
            <person name="Kuo A."/>
            <person name="Morin E."/>
            <person name="Chen J."/>
            <person name="Kohler A."/>
            <person name="Krizsan K."/>
            <person name="Balestrini R."/>
            <person name="Da Silva C."/>
            <person name="Montanini B."/>
            <person name="Hainaut M."/>
            <person name="Levati E."/>
            <person name="Barry K.W."/>
            <person name="Belfiori B."/>
            <person name="Cichocki N."/>
            <person name="Clum A."/>
            <person name="Dockter R.B."/>
            <person name="Fauchery L."/>
            <person name="Guy J."/>
            <person name="Iotti M."/>
            <person name="Le Tacon F."/>
            <person name="Lindquist E.A."/>
            <person name="Lipzen A."/>
            <person name="Malagnac F."/>
            <person name="Mello A."/>
            <person name="Molinier V."/>
            <person name="Miyauchi S."/>
            <person name="Poulain J."/>
            <person name="Riccioni C."/>
            <person name="Rubini A."/>
            <person name="Sitrit Y."/>
            <person name="Splivallo R."/>
            <person name="Traeger S."/>
            <person name="Wang M."/>
            <person name="Zifcakova L."/>
            <person name="Wipf D."/>
            <person name="Zambonelli A."/>
            <person name="Paolocci F."/>
            <person name="Nowrousian M."/>
            <person name="Ottonello S."/>
            <person name="Baldrian P."/>
            <person name="Spatafora J.W."/>
            <person name="Henrissat B."/>
            <person name="Nagy L.G."/>
            <person name="Aury J.M."/>
            <person name="Wincker P."/>
            <person name="Grigoriev I.V."/>
            <person name="Bonfante P."/>
            <person name="Martin F.M."/>
        </authorList>
    </citation>
    <scope>NUCLEOTIDE SEQUENCE [LARGE SCALE GENOMIC DNA]</scope>
    <source>
        <strain evidence="4 5">CCBAS932</strain>
    </source>
</reference>
<feature type="region of interest" description="Disordered" evidence="2">
    <location>
        <begin position="19"/>
        <end position="57"/>
    </location>
</feature>
<dbReference type="PANTHER" id="PTHR31011:SF2">
    <property type="entry name" value="PROTEIN STB2-RELATED"/>
    <property type="match status" value="1"/>
</dbReference>
<dbReference type="Pfam" id="PF25995">
    <property type="entry name" value="STB6_N"/>
    <property type="match status" value="1"/>
</dbReference>
<dbReference type="InterPro" id="IPR038919">
    <property type="entry name" value="STB2/STB2"/>
</dbReference>
<evidence type="ECO:0000256" key="2">
    <source>
        <dbReference type="SAM" id="MobiDB-lite"/>
    </source>
</evidence>
<accession>A0A3N4KUH0</accession>
<dbReference type="OrthoDB" id="19806at2759"/>
<organism evidence="4 5">
    <name type="scientific">Morchella conica CCBAS932</name>
    <dbReference type="NCBI Taxonomy" id="1392247"/>
    <lineage>
        <taxon>Eukaryota</taxon>
        <taxon>Fungi</taxon>
        <taxon>Dikarya</taxon>
        <taxon>Ascomycota</taxon>
        <taxon>Pezizomycotina</taxon>
        <taxon>Pezizomycetes</taxon>
        <taxon>Pezizales</taxon>
        <taxon>Morchellaceae</taxon>
        <taxon>Morchella</taxon>
    </lineage>
</organism>
<dbReference type="AlphaFoldDB" id="A0A3N4KUH0"/>
<feature type="domain" description="STB6-like N-terminal" evidence="3">
    <location>
        <begin position="75"/>
        <end position="213"/>
    </location>
</feature>
<dbReference type="STRING" id="1392247.A0A3N4KUH0"/>
<keyword evidence="5" id="KW-1185">Reference proteome</keyword>
<gene>
    <name evidence="4" type="ORF">P167DRAFT_520550</name>
</gene>
<protein>
    <recommendedName>
        <fullName evidence="3">STB6-like N-terminal domain-containing protein</fullName>
    </recommendedName>
</protein>
<feature type="compositionally biased region" description="Low complexity" evidence="2">
    <location>
        <begin position="491"/>
        <end position="508"/>
    </location>
</feature>
<evidence type="ECO:0000313" key="5">
    <source>
        <dbReference type="Proteomes" id="UP000277580"/>
    </source>
</evidence>
<feature type="compositionally biased region" description="Polar residues" evidence="2">
    <location>
        <begin position="19"/>
        <end position="41"/>
    </location>
</feature>
<dbReference type="EMBL" id="ML119119">
    <property type="protein sequence ID" value="RPB14157.1"/>
    <property type="molecule type" value="Genomic_DNA"/>
</dbReference>
<sequence>MPTAPVSASNIAAQTLQRNAYNHKQSTSSTPSPQNGYSVSRSLVGAPKEGEGSWSGSTVEERASIELTPAADRQLFVFCDPVAFRYLEDEPCVTVVCRQRTLPGYSLYLVEQWACSRIHPTFVIATYTGDPSHIVCVGVLDIPLDESQWSPRLRVYFKAVEKFHARPKQTPLGIVMVTNLSSFPSALTVVAVPDGNMRKHRQDFIVNEDLKRMGCSGRSAMSLTKPGDASQTKFHQLFRTSDRIPFYTAVIELVRLCQIALTLFEKLKPEYADGLLCDITERGIYDWWTQFGTDFYNIEPNDGIMGPTTVAALLGMVLGARNRLSSCGAPVPKDAFDIPQFKKAIYHFQRQQRIPRTRRLDRQTMDRLQKFTMKNGTGASGDIFAVPRAIKSTVVDLGGRAVGSSSNKVEGSAVETTDIEKFLLHLTGETCKFLWQGKPRKSVPGVGSMQSPPEGSKSRRNSLGDGSISEEEQVGKDISENPVSPIANQHSSNVSLGSGSAGASSSPSDTKDATGVSDLRKAVFKTMTGRMKDVASGISAGADYVRGRGQHQRTAPTKESHSIEGAEFQNSFEQSGTITQRLNGGSLKIATGAQLNRFEKEGQTAESPTTSVLKMSFQTESPTEGVMTGFHSVTGSIHEKDPHPAEGHDEDVQEYVDSRPGSDEAFPTEYPLEILCRNVDIGLQRRKSFTKVVDSWETPRHEEYWPRRLSFSVAEEAILDWVSLSDITQSEGAQLPSLKLMRHLAEDIPTLSKWVERKITTVENLHQYLCTTLDDITAIRNSQSAIVADMEDAKRDVLERQKEGLREAVREVEVIGARMQYELGNVRGKMTDVEDALRMFARSVEEVEARASMIGLREKRKVGWMEWGLGLAFGWRPSGARDAPGDEMEMDMDMDD</sequence>
<feature type="region of interest" description="Disordered" evidence="2">
    <location>
        <begin position="545"/>
        <end position="574"/>
    </location>
</feature>
<dbReference type="Proteomes" id="UP000277580">
    <property type="component" value="Unassembled WGS sequence"/>
</dbReference>
<evidence type="ECO:0000256" key="1">
    <source>
        <dbReference type="SAM" id="Coils"/>
    </source>
</evidence>
<dbReference type="PANTHER" id="PTHR31011">
    <property type="entry name" value="PROTEIN STB2-RELATED"/>
    <property type="match status" value="1"/>
</dbReference>
<keyword evidence="1" id="KW-0175">Coiled coil</keyword>
<name>A0A3N4KUH0_9PEZI</name>
<dbReference type="GO" id="GO:0070822">
    <property type="term" value="C:Sin3-type complex"/>
    <property type="evidence" value="ECO:0007669"/>
    <property type="project" value="TreeGrafter"/>
</dbReference>
<evidence type="ECO:0000259" key="3">
    <source>
        <dbReference type="Pfam" id="PF25995"/>
    </source>
</evidence>